<name>A0A8X6NNT2_NEPPI</name>
<proteinExistence type="predicted"/>
<protein>
    <submittedName>
        <fullName evidence="1">Uncharacterized protein</fullName>
    </submittedName>
</protein>
<dbReference type="Proteomes" id="UP000887013">
    <property type="component" value="Unassembled WGS sequence"/>
</dbReference>
<evidence type="ECO:0000313" key="2">
    <source>
        <dbReference type="Proteomes" id="UP000887013"/>
    </source>
</evidence>
<dbReference type="EMBL" id="BMAW01011363">
    <property type="protein sequence ID" value="GFT23468.1"/>
    <property type="molecule type" value="Genomic_DNA"/>
</dbReference>
<organism evidence="1 2">
    <name type="scientific">Nephila pilipes</name>
    <name type="common">Giant wood spider</name>
    <name type="synonym">Nephila maculata</name>
    <dbReference type="NCBI Taxonomy" id="299642"/>
    <lineage>
        <taxon>Eukaryota</taxon>
        <taxon>Metazoa</taxon>
        <taxon>Ecdysozoa</taxon>
        <taxon>Arthropoda</taxon>
        <taxon>Chelicerata</taxon>
        <taxon>Arachnida</taxon>
        <taxon>Araneae</taxon>
        <taxon>Araneomorphae</taxon>
        <taxon>Entelegynae</taxon>
        <taxon>Araneoidea</taxon>
        <taxon>Nephilidae</taxon>
        <taxon>Nephila</taxon>
    </lineage>
</organism>
<dbReference type="AlphaFoldDB" id="A0A8X6NNT2"/>
<keyword evidence="2" id="KW-1185">Reference proteome</keyword>
<sequence>MIYFECKFSKETQVCLAHTTGHTLQKQNLPNTATFRLATATTSYQPLLQPAAPPPAGIPARKRHFAKMALADLPEDIMADIPQLAVFRFEGNLLSTMSEKVFIKSNALYGLVACYNPGEKIVAVLMVPLQKCQCCFHSLYPAFEKAPG</sequence>
<accession>A0A8X6NNT2</accession>
<gene>
    <name evidence="1" type="ORF">NPIL_556381</name>
</gene>
<reference evidence="1" key="1">
    <citation type="submission" date="2020-08" db="EMBL/GenBank/DDBJ databases">
        <title>Multicomponent nature underlies the extraordinary mechanical properties of spider dragline silk.</title>
        <authorList>
            <person name="Kono N."/>
            <person name="Nakamura H."/>
            <person name="Mori M."/>
            <person name="Yoshida Y."/>
            <person name="Ohtoshi R."/>
            <person name="Malay A.D."/>
            <person name="Moran D.A.P."/>
            <person name="Tomita M."/>
            <person name="Numata K."/>
            <person name="Arakawa K."/>
        </authorList>
    </citation>
    <scope>NUCLEOTIDE SEQUENCE</scope>
</reference>
<evidence type="ECO:0000313" key="1">
    <source>
        <dbReference type="EMBL" id="GFT23468.1"/>
    </source>
</evidence>
<comment type="caution">
    <text evidence="1">The sequence shown here is derived from an EMBL/GenBank/DDBJ whole genome shotgun (WGS) entry which is preliminary data.</text>
</comment>